<dbReference type="PROSITE" id="PS51384">
    <property type="entry name" value="FAD_FR"/>
    <property type="match status" value="1"/>
</dbReference>
<feature type="binding site" evidence="6">
    <location>
        <position position="143"/>
    </location>
    <ligand>
        <name>FAD</name>
        <dbReference type="ChEBI" id="CHEBI:57692"/>
    </ligand>
</feature>
<feature type="binding site" evidence="6">
    <location>
        <position position="153"/>
    </location>
    <ligand>
        <name>FAD</name>
        <dbReference type="ChEBI" id="CHEBI:57692"/>
    </ligand>
</feature>
<dbReference type="Gene3D" id="2.40.30.10">
    <property type="entry name" value="Translation factors"/>
    <property type="match status" value="1"/>
</dbReference>
<feature type="binding site" evidence="6">
    <location>
        <position position="196"/>
    </location>
    <ligand>
        <name>FAD</name>
        <dbReference type="ChEBI" id="CHEBI:57692"/>
    </ligand>
</feature>
<dbReference type="Gene3D" id="3.40.50.80">
    <property type="entry name" value="Nucleotide-binding domain of ferredoxin-NADP reductase (FNR) module"/>
    <property type="match status" value="1"/>
</dbReference>
<dbReference type="InterPro" id="IPR039261">
    <property type="entry name" value="FNR_nucleotide-bd"/>
</dbReference>
<dbReference type="PANTHER" id="PTHR19370">
    <property type="entry name" value="NADH-CYTOCHROME B5 REDUCTASE"/>
    <property type="match status" value="1"/>
</dbReference>
<comment type="cofactor">
    <cofactor evidence="1 6 7">
        <name>FAD</name>
        <dbReference type="ChEBI" id="CHEBI:57692"/>
    </cofactor>
</comment>
<dbReference type="InterPro" id="IPR001834">
    <property type="entry name" value="CBR-like"/>
</dbReference>
<evidence type="ECO:0000256" key="5">
    <source>
        <dbReference type="ARBA" id="ARBA00023027"/>
    </source>
</evidence>
<reference evidence="9" key="1">
    <citation type="submission" date="2021-01" db="EMBL/GenBank/DDBJ databases">
        <authorList>
            <person name="Corre E."/>
            <person name="Pelletier E."/>
            <person name="Niang G."/>
            <person name="Scheremetjew M."/>
            <person name="Finn R."/>
            <person name="Kale V."/>
            <person name="Holt S."/>
            <person name="Cochrane G."/>
            <person name="Meng A."/>
            <person name="Brown T."/>
            <person name="Cohen L."/>
        </authorList>
    </citation>
    <scope>NUCLEOTIDE SEQUENCE</scope>
    <source>
        <strain evidence="9">CCMP281</strain>
    </source>
</reference>
<keyword evidence="4 7" id="KW-0560">Oxidoreductase</keyword>
<feature type="binding site" evidence="6">
    <location>
        <position position="127"/>
    </location>
    <ligand>
        <name>FAD</name>
        <dbReference type="ChEBI" id="CHEBI:57692"/>
    </ligand>
</feature>
<dbReference type="CDD" id="cd06183">
    <property type="entry name" value="cyt_b5_reduct_like"/>
    <property type="match status" value="1"/>
</dbReference>
<dbReference type="SUPFAM" id="SSF52343">
    <property type="entry name" value="Ferredoxin reductase-like, C-terminal NADP-linked domain"/>
    <property type="match status" value="1"/>
</dbReference>
<comment type="similarity">
    <text evidence="7">Belongs to the flavoprotein pyridine nucleotide cytochrome reductase family.</text>
</comment>
<evidence type="ECO:0000256" key="4">
    <source>
        <dbReference type="ARBA" id="ARBA00023002"/>
    </source>
</evidence>
<dbReference type="GO" id="GO:0004601">
    <property type="term" value="F:peroxidase activity"/>
    <property type="evidence" value="ECO:0007669"/>
    <property type="project" value="InterPro"/>
</dbReference>
<evidence type="ECO:0000256" key="2">
    <source>
        <dbReference type="ARBA" id="ARBA00022630"/>
    </source>
</evidence>
<evidence type="ECO:0000256" key="3">
    <source>
        <dbReference type="ARBA" id="ARBA00022827"/>
    </source>
</evidence>
<dbReference type="PRINTS" id="PR00406">
    <property type="entry name" value="CYTB5RDTASE"/>
</dbReference>
<dbReference type="Gene3D" id="1.10.420.10">
    <property type="entry name" value="Peroxidase, domain 2"/>
    <property type="match status" value="1"/>
</dbReference>
<keyword evidence="5 7" id="KW-0520">NAD</keyword>
<dbReference type="PRINTS" id="PR00371">
    <property type="entry name" value="FPNCR"/>
</dbReference>
<dbReference type="EMBL" id="HBHX01046576">
    <property type="protein sequence ID" value="CAE0125855.1"/>
    <property type="molecule type" value="Transcribed_RNA"/>
</dbReference>
<dbReference type="Pfam" id="PF00175">
    <property type="entry name" value="NAD_binding_1"/>
    <property type="match status" value="1"/>
</dbReference>
<evidence type="ECO:0000313" key="9">
    <source>
        <dbReference type="EMBL" id="CAE0125855.1"/>
    </source>
</evidence>
<evidence type="ECO:0000259" key="8">
    <source>
        <dbReference type="PROSITE" id="PS51384"/>
    </source>
</evidence>
<sequence>MMLLADLALKEDPKCREWVERFAKDQGKFFADFASVWVKMQENGQQGLKPHPHSLSYASSCYLPTDWIELPLVRRVDVNHDSTKYAFGLPTGTSLDLPACACILLKAPGRGRGSGKGDWDGSDAVRPYTPISSNEVTGRFELLVKRYPDGAVSQYLHGLRMGAKVAFRHIKFNIKTQYPFEGVRTISMICAGSGITPIFQALTLIMGRPDDGRQVVLLYGNKAPEDILLKEEIDRWARAAPDRLKVVHVIGNRPDDPHPPGWETTSTYIAETGWIDQAKVTKHCFPPAEDTLVFVCGLPLMYNAICGPRDQKSLREGSVLHTLGYSPEMVAKM</sequence>
<dbReference type="Pfam" id="PF00970">
    <property type="entry name" value="FAD_binding_6"/>
    <property type="match status" value="1"/>
</dbReference>
<name>A0A7S3F6A1_9EUKA</name>
<dbReference type="SUPFAM" id="SSF48113">
    <property type="entry name" value="Heme-dependent peroxidases"/>
    <property type="match status" value="1"/>
</dbReference>
<proteinExistence type="inferred from homology"/>
<dbReference type="GO" id="GO:0006979">
    <property type="term" value="P:response to oxidative stress"/>
    <property type="evidence" value="ECO:0007669"/>
    <property type="project" value="InterPro"/>
</dbReference>
<dbReference type="GO" id="GO:0090524">
    <property type="term" value="F:cytochrome-b5 reductase activity, acting on NADH"/>
    <property type="evidence" value="ECO:0007669"/>
    <property type="project" value="UniProtKB-EC"/>
</dbReference>
<feature type="domain" description="FAD-binding FR-type" evidence="8">
    <location>
        <begin position="65"/>
        <end position="179"/>
    </location>
</feature>
<evidence type="ECO:0000256" key="7">
    <source>
        <dbReference type="RuleBase" id="RU361226"/>
    </source>
</evidence>
<keyword evidence="2 6" id="KW-0285">Flavoprotein</keyword>
<dbReference type="InterPro" id="IPR001709">
    <property type="entry name" value="Flavoprot_Pyr_Nucl_cyt_Rdtase"/>
</dbReference>
<dbReference type="InterPro" id="IPR017927">
    <property type="entry name" value="FAD-bd_FR_type"/>
</dbReference>
<accession>A0A7S3F6A1</accession>
<dbReference type="EC" id="1.6.2.2" evidence="7"/>
<dbReference type="SUPFAM" id="SSF63380">
    <property type="entry name" value="Riboflavin synthase domain-like"/>
    <property type="match status" value="1"/>
</dbReference>
<gene>
    <name evidence="9" type="ORF">HERI1096_LOCUS25780</name>
</gene>
<feature type="binding site" evidence="6">
    <location>
        <position position="145"/>
    </location>
    <ligand>
        <name>FAD</name>
        <dbReference type="ChEBI" id="CHEBI:57692"/>
    </ligand>
</feature>
<feature type="binding site" evidence="6">
    <location>
        <position position="152"/>
    </location>
    <ligand>
        <name>FAD</name>
        <dbReference type="ChEBI" id="CHEBI:57692"/>
    </ligand>
</feature>
<keyword evidence="3 6" id="KW-0274">FAD</keyword>
<organism evidence="9">
    <name type="scientific">Haptolina ericina</name>
    <dbReference type="NCBI Taxonomy" id="156174"/>
    <lineage>
        <taxon>Eukaryota</taxon>
        <taxon>Haptista</taxon>
        <taxon>Haptophyta</taxon>
        <taxon>Prymnesiophyceae</taxon>
        <taxon>Prymnesiales</taxon>
        <taxon>Prymnesiaceae</taxon>
        <taxon>Haptolina</taxon>
    </lineage>
</organism>
<protein>
    <recommendedName>
        <fullName evidence="7">NADH-cytochrome b5 reductase</fullName>
        <ecNumber evidence="7">1.6.2.2</ecNumber>
    </recommendedName>
</protein>
<dbReference type="InterPro" id="IPR017938">
    <property type="entry name" value="Riboflavin_synthase-like_b-brl"/>
</dbReference>
<feature type="binding site" evidence="6">
    <location>
        <position position="126"/>
    </location>
    <ligand>
        <name>FAD</name>
        <dbReference type="ChEBI" id="CHEBI:57692"/>
    </ligand>
</feature>
<evidence type="ECO:0000256" key="1">
    <source>
        <dbReference type="ARBA" id="ARBA00001974"/>
    </source>
</evidence>
<comment type="catalytic activity">
    <reaction evidence="7">
        <text>2 Fe(III)-[cytochrome b5] + NADH = 2 Fe(II)-[cytochrome b5] + NAD(+) + H(+)</text>
        <dbReference type="Rhea" id="RHEA:46680"/>
        <dbReference type="Rhea" id="RHEA-COMP:10438"/>
        <dbReference type="Rhea" id="RHEA-COMP:10439"/>
        <dbReference type="ChEBI" id="CHEBI:15378"/>
        <dbReference type="ChEBI" id="CHEBI:29033"/>
        <dbReference type="ChEBI" id="CHEBI:29034"/>
        <dbReference type="ChEBI" id="CHEBI:57540"/>
        <dbReference type="ChEBI" id="CHEBI:57945"/>
        <dbReference type="EC" id="1.6.2.2"/>
    </reaction>
</comment>
<dbReference type="InterPro" id="IPR008333">
    <property type="entry name" value="Cbr1-like_FAD-bd_dom"/>
</dbReference>
<dbReference type="InterPro" id="IPR001433">
    <property type="entry name" value="OxRdtase_FAD/NAD-bd"/>
</dbReference>
<feature type="binding site" evidence="6">
    <location>
        <position position="128"/>
    </location>
    <ligand>
        <name>FAD</name>
        <dbReference type="ChEBI" id="CHEBI:57692"/>
    </ligand>
</feature>
<dbReference type="AlphaFoldDB" id="A0A7S3F6A1"/>
<dbReference type="InterPro" id="IPR010255">
    <property type="entry name" value="Haem_peroxidase_sf"/>
</dbReference>
<evidence type="ECO:0000256" key="6">
    <source>
        <dbReference type="PIRSR" id="PIRSR601834-1"/>
    </source>
</evidence>
<dbReference type="GO" id="GO:0020037">
    <property type="term" value="F:heme binding"/>
    <property type="evidence" value="ECO:0007669"/>
    <property type="project" value="InterPro"/>
</dbReference>